<accession>A0A8J7HLN7</accession>
<evidence type="ECO:0000313" key="7">
    <source>
        <dbReference type="EMBL" id="MBH8561911.1"/>
    </source>
</evidence>
<keyword evidence="8" id="KW-1185">Reference proteome</keyword>
<keyword evidence="1" id="KW-0001">2Fe-2S</keyword>
<dbReference type="RefSeq" id="WP_198123908.1">
    <property type="nucleotide sequence ID" value="NZ_JAECZC010000008.1"/>
</dbReference>
<gene>
    <name evidence="7" type="ORF">I8748_06935</name>
</gene>
<dbReference type="GO" id="GO:0046872">
    <property type="term" value="F:metal ion binding"/>
    <property type="evidence" value="ECO:0007669"/>
    <property type="project" value="UniProtKB-KW"/>
</dbReference>
<evidence type="ECO:0000256" key="5">
    <source>
        <dbReference type="ARBA" id="ARBA00023014"/>
    </source>
</evidence>
<dbReference type="EMBL" id="JAECZC010000008">
    <property type="protein sequence ID" value="MBH8561911.1"/>
    <property type="molecule type" value="Genomic_DNA"/>
</dbReference>
<dbReference type="PROSITE" id="PS51296">
    <property type="entry name" value="RIESKE"/>
    <property type="match status" value="1"/>
</dbReference>
<dbReference type="SUPFAM" id="SSF50022">
    <property type="entry name" value="ISP domain"/>
    <property type="match status" value="1"/>
</dbReference>
<dbReference type="Pfam" id="PF19112">
    <property type="entry name" value="VanA_C"/>
    <property type="match status" value="1"/>
</dbReference>
<dbReference type="GO" id="GO:0016705">
    <property type="term" value="F:oxidoreductase activity, acting on paired donors, with incorporation or reduction of molecular oxygen"/>
    <property type="evidence" value="ECO:0007669"/>
    <property type="project" value="UniProtKB-ARBA"/>
</dbReference>
<feature type="domain" description="Rieske" evidence="6">
    <location>
        <begin position="31"/>
        <end position="135"/>
    </location>
</feature>
<name>A0A8J7HLN7_9NOST</name>
<evidence type="ECO:0000313" key="8">
    <source>
        <dbReference type="Proteomes" id="UP000632766"/>
    </source>
</evidence>
<keyword evidence="4" id="KW-0408">Iron</keyword>
<evidence type="ECO:0000256" key="3">
    <source>
        <dbReference type="ARBA" id="ARBA00023002"/>
    </source>
</evidence>
<dbReference type="PANTHER" id="PTHR21266">
    <property type="entry name" value="IRON-SULFUR DOMAIN CONTAINING PROTEIN"/>
    <property type="match status" value="1"/>
</dbReference>
<evidence type="ECO:0000256" key="2">
    <source>
        <dbReference type="ARBA" id="ARBA00022723"/>
    </source>
</evidence>
<dbReference type="InterPro" id="IPR036922">
    <property type="entry name" value="Rieske_2Fe-2S_sf"/>
</dbReference>
<keyword evidence="5" id="KW-0411">Iron-sulfur</keyword>
<reference evidence="7 8" key="1">
    <citation type="journal article" date="2021" name="Int. J. Syst. Evol. Microbiol.">
        <title>Amazonocrinis nigriterrae gen. nov., sp. nov., Atlanticothrix silvestris gen. nov., sp. nov. and Dendronalium phyllosphericum gen. nov., sp. nov., nostocacean cyanobacteria from Brazilian environments.</title>
        <authorList>
            <person name="Alvarenga D.O."/>
            <person name="Andreote A.P.D."/>
            <person name="Branco L.H.Z."/>
            <person name="Delbaje E."/>
            <person name="Cruz R.B."/>
            <person name="Varani A.M."/>
            <person name="Fiore M.F."/>
        </authorList>
    </citation>
    <scope>NUCLEOTIDE SEQUENCE [LARGE SCALE GENOMIC DNA]</scope>
    <source>
        <strain evidence="7 8">CENA67</strain>
    </source>
</reference>
<comment type="caution">
    <text evidence="7">The sequence shown here is derived from an EMBL/GenBank/DDBJ whole genome shotgun (WGS) entry which is preliminary data.</text>
</comment>
<protein>
    <submittedName>
        <fullName evidence="7">Aromatic ring-hydroxylating dioxygenase subunit alpha</fullName>
    </submittedName>
</protein>
<dbReference type="AlphaFoldDB" id="A0A8J7HLN7"/>
<dbReference type="Gene3D" id="2.102.10.10">
    <property type="entry name" value="Rieske [2Fe-2S] iron-sulphur domain"/>
    <property type="match status" value="1"/>
</dbReference>
<keyword evidence="3" id="KW-0560">Oxidoreductase</keyword>
<dbReference type="GO" id="GO:0051537">
    <property type="term" value="F:2 iron, 2 sulfur cluster binding"/>
    <property type="evidence" value="ECO:0007669"/>
    <property type="project" value="UniProtKB-KW"/>
</dbReference>
<sequence length="368" mass="42807">MKQSLSSPPTFLEAKNRRQKVRSAGMNPDYWYAVEYDHAIKPGQVVEVKFWNTSIALYRGQDGKLRAVENRCAHRQLKLSLGEVDGCNIRCTYHGWQYDDEGKLVDMPHDSFGNRFPACKVGTYPVKVRYGLIWIFPGDATLADVRQIPEIPELEGKNRWACVPLDFTWRAHHSMIIDNVSDFSHAYLHRQYRPFVDAKLTKFEEIGDHVTLSYDTQVGTGKISGLFVDRTRVNTNSMDLCYEYPYQWSNTGDKIKHWCFVLPIDERTTRTFFLFYFNALKIPFTNIKIPQWLMKLVLKIANPLLIRPLLSQDGIAVEAEQEGYENHFEAPIIELNPAVHLFQQLTIRKWEEHLNKKQHKQPAMKSIV</sequence>
<dbReference type="InterPro" id="IPR044043">
    <property type="entry name" value="VanA_C_cat"/>
</dbReference>
<keyword evidence="7" id="KW-0223">Dioxygenase</keyword>
<dbReference type="PANTHER" id="PTHR21266:SF57">
    <property type="entry name" value="3-CHLOROBENZOATE-3,4-DIOXYGENASE"/>
    <property type="match status" value="1"/>
</dbReference>
<dbReference type="GO" id="GO:0051213">
    <property type="term" value="F:dioxygenase activity"/>
    <property type="evidence" value="ECO:0007669"/>
    <property type="project" value="UniProtKB-KW"/>
</dbReference>
<dbReference type="InterPro" id="IPR017941">
    <property type="entry name" value="Rieske_2Fe-2S"/>
</dbReference>
<dbReference type="CDD" id="cd03469">
    <property type="entry name" value="Rieske_RO_Alpha_N"/>
    <property type="match status" value="1"/>
</dbReference>
<evidence type="ECO:0000256" key="1">
    <source>
        <dbReference type="ARBA" id="ARBA00022714"/>
    </source>
</evidence>
<evidence type="ECO:0000256" key="4">
    <source>
        <dbReference type="ARBA" id="ARBA00023004"/>
    </source>
</evidence>
<dbReference type="GO" id="GO:0004497">
    <property type="term" value="F:monooxygenase activity"/>
    <property type="evidence" value="ECO:0007669"/>
    <property type="project" value="UniProtKB-ARBA"/>
</dbReference>
<organism evidence="7 8">
    <name type="scientific">Amazonocrinis nigriterrae CENA67</name>
    <dbReference type="NCBI Taxonomy" id="2794033"/>
    <lineage>
        <taxon>Bacteria</taxon>
        <taxon>Bacillati</taxon>
        <taxon>Cyanobacteriota</taxon>
        <taxon>Cyanophyceae</taxon>
        <taxon>Nostocales</taxon>
        <taxon>Nostocaceae</taxon>
        <taxon>Amazonocrinis</taxon>
        <taxon>Amazonocrinis nigriterrae</taxon>
    </lineage>
</organism>
<keyword evidence="2" id="KW-0479">Metal-binding</keyword>
<dbReference type="InterPro" id="IPR050584">
    <property type="entry name" value="Cholesterol_7-desaturase"/>
</dbReference>
<dbReference type="Gene3D" id="3.90.380.10">
    <property type="entry name" value="Naphthalene 1,2-dioxygenase Alpha Subunit, Chain A, domain 1"/>
    <property type="match status" value="1"/>
</dbReference>
<dbReference type="SUPFAM" id="SSF55961">
    <property type="entry name" value="Bet v1-like"/>
    <property type="match status" value="1"/>
</dbReference>
<dbReference type="Proteomes" id="UP000632766">
    <property type="component" value="Unassembled WGS sequence"/>
</dbReference>
<proteinExistence type="predicted"/>
<dbReference type="Pfam" id="PF00355">
    <property type="entry name" value="Rieske"/>
    <property type="match status" value="1"/>
</dbReference>
<evidence type="ECO:0000259" key="6">
    <source>
        <dbReference type="PROSITE" id="PS51296"/>
    </source>
</evidence>